<proteinExistence type="predicted"/>
<accession>A0A2U3L5P3</accession>
<name>A0A2U3L5P3_9FIRM</name>
<protein>
    <submittedName>
        <fullName evidence="1">Metal-binding-like protein</fullName>
    </submittedName>
</protein>
<evidence type="ECO:0000313" key="2">
    <source>
        <dbReference type="Proteomes" id="UP000238916"/>
    </source>
</evidence>
<organism evidence="1 2">
    <name type="scientific">Candidatus Desulfosporosinus infrequens</name>
    <dbReference type="NCBI Taxonomy" id="2043169"/>
    <lineage>
        <taxon>Bacteria</taxon>
        <taxon>Bacillati</taxon>
        <taxon>Bacillota</taxon>
        <taxon>Clostridia</taxon>
        <taxon>Eubacteriales</taxon>
        <taxon>Desulfitobacteriaceae</taxon>
        <taxon>Desulfosporosinus</taxon>
    </lineage>
</organism>
<dbReference type="EMBL" id="OMOF01000313">
    <property type="protein sequence ID" value="SPF47235.1"/>
    <property type="molecule type" value="Genomic_DNA"/>
</dbReference>
<dbReference type="Proteomes" id="UP000238916">
    <property type="component" value="Unassembled WGS sequence"/>
</dbReference>
<sequence>MFDDRSHAVITKSRIAELVQIALQIGAGVIDVVTISTSDISIEDDLANMCREPVCAFYGLSANCPPYVASPSKFRSMLESYRYALAIKMDVPTGWLNTDDRLVVMKLLHEIVADIERAAIELGYINSKAFAAGSCKEIFCNKHSRCRLLTDNGKCRHPKYARPAIEAYGVNVHNLNTTTGWIKDQNLKEATVDQTSIGAIYGLVLIG</sequence>
<dbReference type="AlphaFoldDB" id="A0A2U3L5P3"/>
<reference evidence="2" key="1">
    <citation type="submission" date="2018-02" db="EMBL/GenBank/DDBJ databases">
        <authorList>
            <person name="Hausmann B."/>
        </authorList>
    </citation>
    <scope>NUCLEOTIDE SEQUENCE [LARGE SCALE GENOMIC DNA]</scope>
    <source>
        <strain evidence="2">Peat soil MAG SbF1</strain>
    </source>
</reference>
<dbReference type="Pfam" id="PF10050">
    <property type="entry name" value="DUF2284"/>
    <property type="match status" value="1"/>
</dbReference>
<dbReference type="InterPro" id="IPR019271">
    <property type="entry name" value="DUF2284_metal-binding"/>
</dbReference>
<dbReference type="OrthoDB" id="5420534at2"/>
<evidence type="ECO:0000313" key="1">
    <source>
        <dbReference type="EMBL" id="SPF47235.1"/>
    </source>
</evidence>
<gene>
    <name evidence="1" type="ORF">SBF1_3800002</name>
</gene>